<reference evidence="4 5" key="1">
    <citation type="submission" date="2018-08" db="EMBL/GenBank/DDBJ databases">
        <title>A genome reference for cultivated species of the human gut microbiota.</title>
        <authorList>
            <person name="Zou Y."/>
            <person name="Xue W."/>
            <person name="Luo G."/>
        </authorList>
    </citation>
    <scope>NUCLEOTIDE SEQUENCE [LARGE SCALE GENOMIC DNA]</scope>
    <source>
        <strain evidence="4 5">AM22-22</strain>
    </source>
</reference>
<keyword evidence="2" id="KW-1133">Transmembrane helix</keyword>
<evidence type="ECO:0000256" key="1">
    <source>
        <dbReference type="SAM" id="MobiDB-lite"/>
    </source>
</evidence>
<gene>
    <name evidence="4" type="ORF">DW265_11465</name>
</gene>
<organism evidence="4 5">
    <name type="scientific">Dorea longicatena</name>
    <dbReference type="NCBI Taxonomy" id="88431"/>
    <lineage>
        <taxon>Bacteria</taxon>
        <taxon>Bacillati</taxon>
        <taxon>Bacillota</taxon>
        <taxon>Clostridia</taxon>
        <taxon>Lachnospirales</taxon>
        <taxon>Lachnospiraceae</taxon>
        <taxon>Dorea</taxon>
    </lineage>
</organism>
<keyword evidence="2" id="KW-0472">Membrane</keyword>
<dbReference type="RefSeq" id="WP_118225375.1">
    <property type="nucleotide sequence ID" value="NZ_QRIC01000028.1"/>
</dbReference>
<dbReference type="Proteomes" id="UP000284095">
    <property type="component" value="Unassembled WGS sequence"/>
</dbReference>
<dbReference type="InterPro" id="IPR013783">
    <property type="entry name" value="Ig-like_fold"/>
</dbReference>
<evidence type="ECO:0000313" key="4">
    <source>
        <dbReference type="EMBL" id="RHG23680.1"/>
    </source>
</evidence>
<evidence type="ECO:0000256" key="2">
    <source>
        <dbReference type="SAM" id="Phobius"/>
    </source>
</evidence>
<protein>
    <submittedName>
        <fullName evidence="4">DUF5011 domain-containing protein</fullName>
    </submittedName>
</protein>
<comment type="caution">
    <text evidence="4">The sequence shown here is derived from an EMBL/GenBank/DDBJ whole genome shotgun (WGS) entry which is preliminary data.</text>
</comment>
<proteinExistence type="predicted"/>
<dbReference type="Pfam" id="PF16403">
    <property type="entry name" value="Bact_surface_Ig-like"/>
    <property type="match status" value="1"/>
</dbReference>
<dbReference type="Gene3D" id="2.60.40.10">
    <property type="entry name" value="Immunoglobulins"/>
    <property type="match status" value="1"/>
</dbReference>
<dbReference type="EMBL" id="QRIC01000028">
    <property type="protein sequence ID" value="RHG23680.1"/>
    <property type="molecule type" value="Genomic_DNA"/>
</dbReference>
<keyword evidence="5" id="KW-1185">Reference proteome</keyword>
<keyword evidence="2" id="KW-0812">Transmembrane</keyword>
<dbReference type="InterPro" id="IPR035986">
    <property type="entry name" value="PKD_dom_sf"/>
</dbReference>
<feature type="transmembrane region" description="Helical" evidence="2">
    <location>
        <begin position="140"/>
        <end position="159"/>
    </location>
</feature>
<feature type="region of interest" description="Disordered" evidence="1">
    <location>
        <begin position="112"/>
        <end position="134"/>
    </location>
</feature>
<evidence type="ECO:0000313" key="5">
    <source>
        <dbReference type="Proteomes" id="UP000284095"/>
    </source>
</evidence>
<sequence>MFKAIYTPEDTVNYQAIEVEIEVEVVPAPVELNHVPTISASDKTITIGDKFDPMKDVTANDNEDGDLTSKIKVIHNAIDTKKAGTYEVTYQVTDSHGATATKTVKVTVKAVPVNPDTDKPNTNKPSNDKGSVETGDRNNLLLWEVMLIGSSILLLYSLYRKKRKTNQ</sequence>
<dbReference type="AlphaFoldDB" id="A0A414SS02"/>
<feature type="compositionally biased region" description="Basic and acidic residues" evidence="1">
    <location>
        <begin position="116"/>
        <end position="134"/>
    </location>
</feature>
<feature type="domain" description="Pesticidal crystal protein Cry22Aa Ig-like" evidence="3">
    <location>
        <begin position="41"/>
        <end position="108"/>
    </location>
</feature>
<dbReference type="InterPro" id="IPR032179">
    <property type="entry name" value="Cry22Aa_Ig-like"/>
</dbReference>
<accession>A0A414SS02</accession>
<evidence type="ECO:0000259" key="3">
    <source>
        <dbReference type="Pfam" id="PF16403"/>
    </source>
</evidence>
<name>A0A414SS02_9FIRM</name>
<dbReference type="SUPFAM" id="SSF49299">
    <property type="entry name" value="PKD domain"/>
    <property type="match status" value="1"/>
</dbReference>